<dbReference type="AlphaFoldDB" id="A0A069AEB1"/>
<evidence type="ECO:0000313" key="1">
    <source>
        <dbReference type="EMBL" id="CDS87684.1"/>
    </source>
</evidence>
<reference evidence="1" key="1">
    <citation type="submission" date="2014-07" db="EMBL/GenBank/DDBJ databases">
        <authorList>
            <person name="Monot Marc"/>
        </authorList>
    </citation>
    <scope>NUCLEOTIDE SEQUENCE</scope>
    <source>
        <strain evidence="1">7032994</strain>
    </source>
</reference>
<dbReference type="EMBL" id="LK932402">
    <property type="protein sequence ID" value="CDS87684.1"/>
    <property type="molecule type" value="Genomic_DNA"/>
</dbReference>
<sequence length="50" mass="5945">MIEKLAQSYIIVRIYSTIKIIINCVFNPFYFKILFLYDSIHTYIGKILAI</sequence>
<organism evidence="1">
    <name type="scientific">Clostridioides difficile</name>
    <name type="common">Peptoclostridium difficile</name>
    <dbReference type="NCBI Taxonomy" id="1496"/>
    <lineage>
        <taxon>Bacteria</taxon>
        <taxon>Bacillati</taxon>
        <taxon>Bacillota</taxon>
        <taxon>Clostridia</taxon>
        <taxon>Peptostreptococcales</taxon>
        <taxon>Peptostreptococcaceae</taxon>
        <taxon>Clostridioides</taxon>
    </lineage>
</organism>
<protein>
    <submittedName>
        <fullName evidence="1">Uncharacterized protein</fullName>
    </submittedName>
</protein>
<gene>
    <name evidence="1" type="ORF">BN1097_630178</name>
</gene>
<proteinExistence type="predicted"/>
<accession>A0A069AEB1</accession>
<name>A0A069AEB1_CLODI</name>